<dbReference type="Gene3D" id="3.90.1200.10">
    <property type="match status" value="1"/>
</dbReference>
<accession>A0A2H0V7Z7</accession>
<feature type="domain" description="Aminoglycoside phosphotransferase" evidence="1">
    <location>
        <begin position="55"/>
        <end position="257"/>
    </location>
</feature>
<evidence type="ECO:0000313" key="3">
    <source>
        <dbReference type="Proteomes" id="UP000229972"/>
    </source>
</evidence>
<evidence type="ECO:0000259" key="1">
    <source>
        <dbReference type="Pfam" id="PF01636"/>
    </source>
</evidence>
<dbReference type="SUPFAM" id="SSF56112">
    <property type="entry name" value="Protein kinase-like (PK-like)"/>
    <property type="match status" value="1"/>
</dbReference>
<dbReference type="EMBL" id="PFAL01000032">
    <property type="protein sequence ID" value="PIR95227.1"/>
    <property type="molecule type" value="Genomic_DNA"/>
</dbReference>
<dbReference type="InterPro" id="IPR011009">
    <property type="entry name" value="Kinase-like_dom_sf"/>
</dbReference>
<protein>
    <recommendedName>
        <fullName evidence="1">Aminoglycoside phosphotransferase domain-containing protein</fullName>
    </recommendedName>
</protein>
<proteinExistence type="predicted"/>
<gene>
    <name evidence="2" type="ORF">COT93_03485</name>
</gene>
<sequence>MNKIRKLLEPDFVVELFRKEVLPHYPMFKDISRVEIKTYKDLIWETTYHVVFRFNTYFIKATGEEIKVPIFCSAHSEESRENIYLALKYLRAAKFSTASIDIPHPLFYSEYFRATFYRGLRGENLLYYVKKKKFAMVTTIVVAAAKVFARLHTLPANSEANFNPLNSNIVTVIPGVDRILREVEARYHGKYHPDLQRIYYYFIVQEESFRQSGITLTLIHGDAHPENIIVTAPKRVGLIDFTDVCLSDPARDVGGFLQQLEYQILSKSKGELQADNLKKLFLDTYLAASGQELTSEFQARIDLYYNWTAIRSATYWLLKFGHNEERAEYLLNLVKQNLKM</sequence>
<dbReference type="Pfam" id="PF01636">
    <property type="entry name" value="APH"/>
    <property type="match status" value="1"/>
</dbReference>
<dbReference type="Proteomes" id="UP000229972">
    <property type="component" value="Unassembled WGS sequence"/>
</dbReference>
<comment type="caution">
    <text evidence="2">The sequence shown here is derived from an EMBL/GenBank/DDBJ whole genome shotgun (WGS) entry which is preliminary data.</text>
</comment>
<evidence type="ECO:0000313" key="2">
    <source>
        <dbReference type="EMBL" id="PIR95227.1"/>
    </source>
</evidence>
<reference evidence="3" key="1">
    <citation type="submission" date="2017-09" db="EMBL/GenBank/DDBJ databases">
        <title>Depth-based differentiation of microbial function through sediment-hosted aquifers and enrichment of novel symbionts in the deep terrestrial subsurface.</title>
        <authorList>
            <person name="Probst A.J."/>
            <person name="Ladd B."/>
            <person name="Jarett J.K."/>
            <person name="Geller-Mcgrath D.E."/>
            <person name="Sieber C.M.K."/>
            <person name="Emerson J.B."/>
            <person name="Anantharaman K."/>
            <person name="Thomas B.C."/>
            <person name="Malmstrom R."/>
            <person name="Stieglmeier M."/>
            <person name="Klingl A."/>
            <person name="Woyke T."/>
            <person name="Ryan C.M."/>
            <person name="Banfield J.F."/>
        </authorList>
    </citation>
    <scope>NUCLEOTIDE SEQUENCE [LARGE SCALE GENOMIC DNA]</scope>
</reference>
<name>A0A2H0V7Z7_9BACT</name>
<dbReference type="AlphaFoldDB" id="A0A2H0V7Z7"/>
<organism evidence="2 3">
    <name type="scientific">Candidatus Falkowbacteria bacterium CG10_big_fil_rev_8_21_14_0_10_37_18</name>
    <dbReference type="NCBI Taxonomy" id="1974562"/>
    <lineage>
        <taxon>Bacteria</taxon>
        <taxon>Candidatus Falkowiibacteriota</taxon>
    </lineage>
</organism>
<dbReference type="InterPro" id="IPR002575">
    <property type="entry name" value="Aminoglycoside_PTrfase"/>
</dbReference>